<dbReference type="Gene3D" id="3.40.50.1820">
    <property type="entry name" value="alpha/beta hydrolase"/>
    <property type="match status" value="1"/>
</dbReference>
<proteinExistence type="predicted"/>
<dbReference type="InterPro" id="IPR050471">
    <property type="entry name" value="AB_hydrolase"/>
</dbReference>
<dbReference type="PANTHER" id="PTHR43433">
    <property type="entry name" value="HYDROLASE, ALPHA/BETA FOLD FAMILY PROTEIN"/>
    <property type="match status" value="1"/>
</dbReference>
<dbReference type="GO" id="GO:0003824">
    <property type="term" value="F:catalytic activity"/>
    <property type="evidence" value="ECO:0007669"/>
    <property type="project" value="UniProtKB-ARBA"/>
</dbReference>
<dbReference type="RefSeq" id="WP_091105436.1">
    <property type="nucleotide sequence ID" value="NZ_FOBF01000029.1"/>
</dbReference>
<evidence type="ECO:0000313" key="3">
    <source>
        <dbReference type="Proteomes" id="UP000198953"/>
    </source>
</evidence>
<dbReference type="SUPFAM" id="SSF53474">
    <property type="entry name" value="alpha/beta-Hydrolases"/>
    <property type="match status" value="1"/>
</dbReference>
<evidence type="ECO:0000259" key="1">
    <source>
        <dbReference type="Pfam" id="PF00561"/>
    </source>
</evidence>
<accession>A0A1H8HG12</accession>
<organism evidence="2 3">
    <name type="scientific">Nonomuraea pusilla</name>
    <dbReference type="NCBI Taxonomy" id="46177"/>
    <lineage>
        <taxon>Bacteria</taxon>
        <taxon>Bacillati</taxon>
        <taxon>Actinomycetota</taxon>
        <taxon>Actinomycetes</taxon>
        <taxon>Streptosporangiales</taxon>
        <taxon>Streptosporangiaceae</taxon>
        <taxon>Nonomuraea</taxon>
    </lineage>
</organism>
<evidence type="ECO:0000313" key="2">
    <source>
        <dbReference type="EMBL" id="SEN55143.1"/>
    </source>
</evidence>
<sequence>MSTAATSAAQTITLDDGRRMGFAVFGDPAGRPCLVVHGFSSSRWVAGWAFSAALLRRHRVRLIAVDRPGYGLSTAHPAGRFTDWAHDASALAARLGLDRLAVVGVSMGAASALALAAARPDLVTGTTILGGMPPVSPGERWAPDSRGDALYWRLARHAPWLLRRLCQATAATTAAMTGGSAGDDRADALVRRVERGLSPADAQVFRELLADAATRSAFAADVRESCRQGGAAMAEDLRRHLRPWGFEPADVAVPVRLWHGTEDPKVPVALARGLARRLPRVDARFVPGGHFAAFARQDELVSALATEPA</sequence>
<dbReference type="InterPro" id="IPR029058">
    <property type="entry name" value="AB_hydrolase_fold"/>
</dbReference>
<name>A0A1H8HG12_9ACTN</name>
<dbReference type="Proteomes" id="UP000198953">
    <property type="component" value="Unassembled WGS sequence"/>
</dbReference>
<dbReference type="Pfam" id="PF00561">
    <property type="entry name" value="Abhydrolase_1"/>
    <property type="match status" value="1"/>
</dbReference>
<gene>
    <name evidence="2" type="ORF">SAMN05660976_07796</name>
</gene>
<dbReference type="AlphaFoldDB" id="A0A1H8HG12"/>
<dbReference type="InterPro" id="IPR000073">
    <property type="entry name" value="AB_hydrolase_1"/>
</dbReference>
<dbReference type="PANTHER" id="PTHR43433:SF10">
    <property type="entry name" value="AB HYDROLASE-1 DOMAIN-CONTAINING PROTEIN"/>
    <property type="match status" value="1"/>
</dbReference>
<keyword evidence="3" id="KW-1185">Reference proteome</keyword>
<dbReference type="OrthoDB" id="9800988at2"/>
<protein>
    <submittedName>
        <fullName evidence="2">Pimeloyl-ACP methyl ester carboxylesterase</fullName>
    </submittedName>
</protein>
<dbReference type="STRING" id="46177.SAMN05660976_07796"/>
<feature type="domain" description="AB hydrolase-1" evidence="1">
    <location>
        <begin position="34"/>
        <end position="293"/>
    </location>
</feature>
<dbReference type="EMBL" id="FOBF01000029">
    <property type="protein sequence ID" value="SEN55143.1"/>
    <property type="molecule type" value="Genomic_DNA"/>
</dbReference>
<reference evidence="2 3" key="1">
    <citation type="submission" date="2016-10" db="EMBL/GenBank/DDBJ databases">
        <authorList>
            <person name="de Groot N.N."/>
        </authorList>
    </citation>
    <scope>NUCLEOTIDE SEQUENCE [LARGE SCALE GENOMIC DNA]</scope>
    <source>
        <strain evidence="2 3">DSM 43357</strain>
    </source>
</reference>